<dbReference type="NCBIfam" id="TIGR00059">
    <property type="entry name" value="L17"/>
    <property type="match status" value="1"/>
</dbReference>
<evidence type="ECO:0000256" key="3">
    <source>
        <dbReference type="ARBA" id="ARBA00023274"/>
    </source>
</evidence>
<feature type="region of interest" description="Disordered" evidence="6">
    <location>
        <begin position="119"/>
        <end position="157"/>
    </location>
</feature>
<proteinExistence type="inferred from homology"/>
<dbReference type="AlphaFoldDB" id="A0A395LW97"/>
<keyword evidence="3 4" id="KW-0687">Ribonucleoprotein</keyword>
<dbReference type="SUPFAM" id="SSF64263">
    <property type="entry name" value="Prokaryotic ribosomal protein L17"/>
    <property type="match status" value="1"/>
</dbReference>
<dbReference type="PROSITE" id="PS01167">
    <property type="entry name" value="RIBOSOMAL_L17"/>
    <property type="match status" value="1"/>
</dbReference>
<evidence type="ECO:0000256" key="6">
    <source>
        <dbReference type="SAM" id="MobiDB-lite"/>
    </source>
</evidence>
<dbReference type="PANTHER" id="PTHR14413:SF16">
    <property type="entry name" value="LARGE RIBOSOMAL SUBUNIT PROTEIN BL17M"/>
    <property type="match status" value="1"/>
</dbReference>
<evidence type="ECO:0000256" key="1">
    <source>
        <dbReference type="ARBA" id="ARBA00008777"/>
    </source>
</evidence>
<comment type="subunit">
    <text evidence="4">Part of the 50S ribosomal subunit. Contacts protein L32.</text>
</comment>
<dbReference type="GO" id="GO:0022625">
    <property type="term" value="C:cytosolic large ribosomal subunit"/>
    <property type="evidence" value="ECO:0007669"/>
    <property type="project" value="TreeGrafter"/>
</dbReference>
<dbReference type="GO" id="GO:0003735">
    <property type="term" value="F:structural constituent of ribosome"/>
    <property type="evidence" value="ECO:0007669"/>
    <property type="project" value="InterPro"/>
</dbReference>
<organism evidence="7 8">
    <name type="scientific">Candidatus Thermochlorobacter aerophilus</name>
    <dbReference type="NCBI Taxonomy" id="1868324"/>
    <lineage>
        <taxon>Bacteria</taxon>
        <taxon>Pseudomonadati</taxon>
        <taxon>Chlorobiota</taxon>
        <taxon>Chlorobiia</taxon>
        <taxon>Chlorobiales</taxon>
        <taxon>Candidatus Thermochlorobacteriaceae</taxon>
        <taxon>Candidatus Thermochlorobacter</taxon>
    </lineage>
</organism>
<dbReference type="InterPro" id="IPR047859">
    <property type="entry name" value="Ribosomal_bL17_CS"/>
</dbReference>
<comment type="similarity">
    <text evidence="1 4 5">Belongs to the bacterial ribosomal protein bL17 family.</text>
</comment>
<dbReference type="Gene3D" id="3.90.1030.10">
    <property type="entry name" value="Ribosomal protein L17"/>
    <property type="match status" value="1"/>
</dbReference>
<accession>A0A395LW97</accession>
<dbReference type="InterPro" id="IPR000456">
    <property type="entry name" value="Ribosomal_bL17"/>
</dbReference>
<dbReference type="GO" id="GO:0006412">
    <property type="term" value="P:translation"/>
    <property type="evidence" value="ECO:0007669"/>
    <property type="project" value="UniProtKB-UniRule"/>
</dbReference>
<dbReference type="Pfam" id="PF01196">
    <property type="entry name" value="Ribosomal_L17"/>
    <property type="match status" value="1"/>
</dbReference>
<dbReference type="HAMAP" id="MF_01368">
    <property type="entry name" value="Ribosomal_bL17"/>
    <property type="match status" value="1"/>
</dbReference>
<dbReference type="Proteomes" id="UP000266389">
    <property type="component" value="Unassembled WGS sequence"/>
</dbReference>
<protein>
    <recommendedName>
        <fullName evidence="4">Large ribosomal subunit protein bL17</fullName>
    </recommendedName>
</protein>
<comment type="caution">
    <text evidence="7">The sequence shown here is derived from an EMBL/GenBank/DDBJ whole genome shotgun (WGS) entry which is preliminary data.</text>
</comment>
<reference evidence="7 8" key="1">
    <citation type="journal article" date="2011" name="ISME J.">
        <title>Community ecology of hot spring cyanobacterial mats: predominant populations and their functional potential.</title>
        <authorList>
            <person name="Klatt C.G."/>
            <person name="Wood J.M."/>
            <person name="Rusch D.B."/>
            <person name="Bateson M.M."/>
            <person name="Hamamura N."/>
            <person name="Heidelberg J.F."/>
            <person name="Grossman A.R."/>
            <person name="Bhaya D."/>
            <person name="Cohan F.M."/>
            <person name="Kuhl M."/>
            <person name="Bryant D.A."/>
            <person name="Ward D.M."/>
        </authorList>
    </citation>
    <scope>NUCLEOTIDE SEQUENCE [LARGE SCALE GENOMIC DNA]</scope>
    <source>
        <strain evidence="7">OS</strain>
    </source>
</reference>
<dbReference type="EMBL" id="PHFL01000071">
    <property type="protein sequence ID" value="RFM22956.1"/>
    <property type="molecule type" value="Genomic_DNA"/>
</dbReference>
<dbReference type="InterPro" id="IPR036373">
    <property type="entry name" value="Ribosomal_bL17_sf"/>
</dbReference>
<evidence type="ECO:0000313" key="8">
    <source>
        <dbReference type="Proteomes" id="UP000266389"/>
    </source>
</evidence>
<feature type="compositionally biased region" description="Basic and acidic residues" evidence="6">
    <location>
        <begin position="122"/>
        <end position="143"/>
    </location>
</feature>
<gene>
    <name evidence="4" type="primary">rplQ</name>
    <name evidence="7" type="ORF">D0433_13010</name>
</gene>
<evidence type="ECO:0000256" key="5">
    <source>
        <dbReference type="RuleBase" id="RU000660"/>
    </source>
</evidence>
<sequence>MRKRISLRKLGRTASHRRATMANLCTQLILHKRIRTTEAKAKEMRRYIEPLITRAKEGTTHAHREVFKFIRNKQAIKELFGEIANKVADRPGGYTRVIKLPPRFGDAAKMAMIELVDYSEAPTERRRGRQDREKRVRGSKEAQAKASGEQKQAAATA</sequence>
<evidence type="ECO:0000256" key="4">
    <source>
        <dbReference type="HAMAP-Rule" id="MF_01368"/>
    </source>
</evidence>
<evidence type="ECO:0000256" key="2">
    <source>
        <dbReference type="ARBA" id="ARBA00022980"/>
    </source>
</evidence>
<evidence type="ECO:0000313" key="7">
    <source>
        <dbReference type="EMBL" id="RFM22956.1"/>
    </source>
</evidence>
<keyword evidence="2 4" id="KW-0689">Ribosomal protein</keyword>
<name>A0A395LW97_9BACT</name>
<dbReference type="PANTHER" id="PTHR14413">
    <property type="entry name" value="RIBOSOMAL PROTEIN L17"/>
    <property type="match status" value="1"/>
</dbReference>